<protein>
    <submittedName>
        <fullName evidence="4">Uncharacterized protein</fullName>
    </submittedName>
</protein>
<dbReference type="Pfam" id="PF01473">
    <property type="entry name" value="Choline_bind_1"/>
    <property type="match status" value="1"/>
</dbReference>
<dbReference type="SUPFAM" id="SSF69360">
    <property type="entry name" value="Cell wall binding repeat"/>
    <property type="match status" value="1"/>
</dbReference>
<dbReference type="EMBL" id="JAOQJF010000028">
    <property type="protein sequence ID" value="MCU6800729.1"/>
    <property type="molecule type" value="Genomic_DNA"/>
</dbReference>
<evidence type="ECO:0000313" key="5">
    <source>
        <dbReference type="Proteomes" id="UP001652395"/>
    </source>
</evidence>
<evidence type="ECO:0000256" key="3">
    <source>
        <dbReference type="SAM" id="SignalP"/>
    </source>
</evidence>
<evidence type="ECO:0000256" key="1">
    <source>
        <dbReference type="ARBA" id="ARBA00022737"/>
    </source>
</evidence>
<comment type="caution">
    <text evidence="4">The sequence shown here is derived from an EMBL/GenBank/DDBJ whole genome shotgun (WGS) entry which is preliminary data.</text>
</comment>
<feature type="chain" id="PRO_5046233163" evidence="3">
    <location>
        <begin position="28"/>
        <end position="1138"/>
    </location>
</feature>
<dbReference type="RefSeq" id="WP_158359398.1">
    <property type="nucleotide sequence ID" value="NZ_JAOQJF010000028.1"/>
</dbReference>
<organism evidence="4 5">
    <name type="scientific">Alitiscatomonas aceti</name>
    <dbReference type="NCBI Taxonomy" id="2981724"/>
    <lineage>
        <taxon>Bacteria</taxon>
        <taxon>Bacillati</taxon>
        <taxon>Bacillota</taxon>
        <taxon>Clostridia</taxon>
        <taxon>Lachnospirales</taxon>
        <taxon>Lachnospiraceae</taxon>
        <taxon>Alitiscatomonas</taxon>
    </lineage>
</organism>
<evidence type="ECO:0000313" key="4">
    <source>
        <dbReference type="EMBL" id="MCU6800729.1"/>
    </source>
</evidence>
<dbReference type="InterPro" id="IPR018337">
    <property type="entry name" value="Cell_wall/Cho-bd_repeat"/>
</dbReference>
<accession>A0ABT2V1G3</accession>
<dbReference type="Gene3D" id="2.10.270.10">
    <property type="entry name" value="Cholin Binding"/>
    <property type="match status" value="1"/>
</dbReference>
<proteinExistence type="predicted"/>
<dbReference type="Proteomes" id="UP001652395">
    <property type="component" value="Unassembled WGS sequence"/>
</dbReference>
<feature type="signal peptide" evidence="3">
    <location>
        <begin position="1"/>
        <end position="27"/>
    </location>
</feature>
<dbReference type="Pfam" id="PF19127">
    <property type="entry name" value="Choline_bind_3"/>
    <property type="match status" value="1"/>
</dbReference>
<keyword evidence="3" id="KW-0732">Signal</keyword>
<reference evidence="4 5" key="1">
    <citation type="journal article" date="2021" name="ISME Commun">
        <title>Automated analysis of genomic sequences facilitates high-throughput and comprehensive description of bacteria.</title>
        <authorList>
            <person name="Hitch T.C.A."/>
        </authorList>
    </citation>
    <scope>NUCLEOTIDE SEQUENCE [LARGE SCALE GENOMIC DNA]</scope>
    <source>
        <strain evidence="5">f_CCE</strain>
    </source>
</reference>
<dbReference type="PROSITE" id="PS51170">
    <property type="entry name" value="CW"/>
    <property type="match status" value="1"/>
</dbReference>
<keyword evidence="5" id="KW-1185">Reference proteome</keyword>
<sequence length="1138" mass="121675">MRKCKRIVSAMLAVSMVMGMTAFPALAEPLGIQGESRVETGITVVPHTYDNAAITSYYANGNPVTVEEYEGSTYVHLDSHPAYDDTWVKVEGRDKDKYTAIVGGGIEGNLPSTQITMKSGAVTYLIGSSSGEKAAGKKYDVEDARITVEGGSVDIIYANRSISSGNGAFSKASEQHIGTGTVTVKNNAVVGNVFGCFGYTSIDDLTINIEGNATVRESVMPGATNGTLAKGTLNVNGPGVTIGEVAGCQRTLIESLDMNFIEGEVKGVISAGSQYNQTEAEGISQWGFGDINYGIVKDADLYLGENFKYRAVFGGFQSIQEHVKEFYSRFAGSTENQKDILASYGFKEDGNLDTVIRITAASKGTPSEDGKYPYYTANRTGVQYKGVVPDLLAEPVPGVTVTSAPASVTADTENVKLEVNGEKEVGAEVKLLVPMASPSNAIQWESDNESVVSVEASSEDGTRAVLTGNDIGAAAVTASYTETINGKEYTVSDTVHVSVGGDFLVTAAPETAKIGDIISFTASAKKAAKTSGMVTATASDAAYTWTIDDGSVAEIETSEPRKMTAKAVGAGNATASVRFEDEASDNRAEGSTSFTVEAPEVSLAVPETVTLGQTFQAETKVSNYTGKDPEVLGIIVHTDFDAETMVPTGNVDEYAAIDVPAADAEGQIYAVLSYPAANGETKETTLSRKIAVTIPQVETETVYLDTKDKKEANIDLPVFVRNVLKHGGSVEVKEEDGAVVKAEMDEAAAKIRLSAADSGNTVVRVALPSGTVLASYPVIVFDASEEASAEDGGASVDMSELTVETPKLPEEVSGVVSEEQFAQKVEEADQSVMDLDKNQAVVGNKNAVHDLAAAVKGNGLLEEGEHARISLSQTPKSISYETIVEKDAAGNVTGVKVLPKTMVFEVNASKVLLDENGQVISGTQEELDLSSDKLARRLSFRFRLPVPSLVEDQYANVEHEGESIGQYTIENENGYKFITISTWHLSEFKLTFTNEKEKTSSGGSSGSSYGRGRWYLEDKAANKTGEWVKNDTGWWFRYNDGTWPASRWAELVWNGVSSWYYFNADGYMETGWLNEGGHWYYLHPYSDGTQGYMYTGWHEIGGKWYFFNTVSGGPLGSMAAGTTTTDGYTVGADGAWIR</sequence>
<feature type="repeat" description="Cell wall-binding" evidence="2">
    <location>
        <begin position="1045"/>
        <end position="1068"/>
    </location>
</feature>
<gene>
    <name evidence="4" type="ORF">OCV69_12445</name>
</gene>
<keyword evidence="1" id="KW-0677">Repeat</keyword>
<name>A0ABT2V1G3_9FIRM</name>
<evidence type="ECO:0000256" key="2">
    <source>
        <dbReference type="PROSITE-ProRule" id="PRU00591"/>
    </source>
</evidence>